<dbReference type="RefSeq" id="XP_022299953.1">
    <property type="nucleotide sequence ID" value="XM_022444245.1"/>
</dbReference>
<dbReference type="InterPro" id="IPR018161">
    <property type="entry name" value="Wnt_CS"/>
</dbReference>
<protein>
    <recommendedName>
        <fullName evidence="10">Protein Wnt</fullName>
    </recommendedName>
</protein>
<dbReference type="InterPro" id="IPR043158">
    <property type="entry name" value="Wnt_C"/>
</dbReference>
<keyword evidence="3 10" id="KW-0217">Developmental protein</keyword>
<dbReference type="RefSeq" id="XP_022299954.1">
    <property type="nucleotide sequence ID" value="XM_022444246.1"/>
</dbReference>
<keyword evidence="7" id="KW-1015">Disulfide bond</keyword>
<keyword evidence="8" id="KW-0325">Glycoprotein</keyword>
<dbReference type="GO" id="GO:0030182">
    <property type="term" value="P:neuron differentiation"/>
    <property type="evidence" value="ECO:0007669"/>
    <property type="project" value="TreeGrafter"/>
</dbReference>
<accession>A0A8B8BAB5</accession>
<evidence type="ECO:0000313" key="16">
    <source>
        <dbReference type="RefSeq" id="XP_022299954.1"/>
    </source>
</evidence>
<dbReference type="RefSeq" id="XP_022299951.1">
    <property type="nucleotide sequence ID" value="XM_022444243.1"/>
</dbReference>
<dbReference type="GO" id="GO:0005615">
    <property type="term" value="C:extracellular space"/>
    <property type="evidence" value="ECO:0007669"/>
    <property type="project" value="TreeGrafter"/>
</dbReference>
<evidence type="ECO:0000256" key="7">
    <source>
        <dbReference type="ARBA" id="ARBA00023157"/>
    </source>
</evidence>
<dbReference type="SMART" id="SM00097">
    <property type="entry name" value="WNT1"/>
    <property type="match status" value="1"/>
</dbReference>
<keyword evidence="4" id="KW-0964">Secreted</keyword>
<evidence type="ECO:0000256" key="2">
    <source>
        <dbReference type="ARBA" id="ARBA00005683"/>
    </source>
</evidence>
<evidence type="ECO:0000313" key="15">
    <source>
        <dbReference type="RefSeq" id="XP_022299953.1"/>
    </source>
</evidence>
<evidence type="ECO:0000313" key="12">
    <source>
        <dbReference type="Proteomes" id="UP000694844"/>
    </source>
</evidence>
<keyword evidence="11" id="KW-0472">Membrane</keyword>
<keyword evidence="11" id="KW-0812">Transmembrane</keyword>
<evidence type="ECO:0000256" key="1">
    <source>
        <dbReference type="ARBA" id="ARBA00004498"/>
    </source>
</evidence>
<name>A0A8B8BAB5_CRAVI</name>
<dbReference type="Pfam" id="PF00110">
    <property type="entry name" value="wnt"/>
    <property type="match status" value="1"/>
</dbReference>
<dbReference type="FunFam" id="3.30.2460.20:FF:000001">
    <property type="entry name" value="Wnt homolog"/>
    <property type="match status" value="1"/>
</dbReference>
<organism evidence="12 13">
    <name type="scientific">Crassostrea virginica</name>
    <name type="common">Eastern oyster</name>
    <dbReference type="NCBI Taxonomy" id="6565"/>
    <lineage>
        <taxon>Eukaryota</taxon>
        <taxon>Metazoa</taxon>
        <taxon>Spiralia</taxon>
        <taxon>Lophotrochozoa</taxon>
        <taxon>Mollusca</taxon>
        <taxon>Bivalvia</taxon>
        <taxon>Autobranchia</taxon>
        <taxon>Pteriomorphia</taxon>
        <taxon>Ostreida</taxon>
        <taxon>Ostreoidea</taxon>
        <taxon>Ostreidae</taxon>
        <taxon>Crassostrea</taxon>
    </lineage>
</organism>
<dbReference type="GO" id="GO:0060070">
    <property type="term" value="P:canonical Wnt signaling pathway"/>
    <property type="evidence" value="ECO:0007669"/>
    <property type="project" value="TreeGrafter"/>
</dbReference>
<dbReference type="KEGG" id="cvn:111108394"/>
<dbReference type="Gene3D" id="3.30.2460.20">
    <property type="match status" value="1"/>
</dbReference>
<keyword evidence="9" id="KW-0449">Lipoprotein</keyword>
<dbReference type="RefSeq" id="XP_022299952.1">
    <property type="nucleotide sequence ID" value="XM_022444244.1"/>
</dbReference>
<dbReference type="GO" id="GO:0005125">
    <property type="term" value="F:cytokine activity"/>
    <property type="evidence" value="ECO:0007669"/>
    <property type="project" value="TreeGrafter"/>
</dbReference>
<dbReference type="PRINTS" id="PR01349">
    <property type="entry name" value="WNTPROTEIN"/>
</dbReference>
<reference evidence="13 14" key="1">
    <citation type="submission" date="2025-04" db="UniProtKB">
        <authorList>
            <consortium name="RefSeq"/>
        </authorList>
    </citation>
    <scope>IDENTIFICATION</scope>
    <source>
        <tissue evidence="13 14">Whole sample</tissue>
    </source>
</reference>
<keyword evidence="6 10" id="KW-0879">Wnt signaling pathway</keyword>
<evidence type="ECO:0000256" key="8">
    <source>
        <dbReference type="ARBA" id="ARBA00023180"/>
    </source>
</evidence>
<evidence type="ECO:0000256" key="5">
    <source>
        <dbReference type="ARBA" id="ARBA00022530"/>
    </source>
</evidence>
<comment type="subcellular location">
    <subcellularLocation>
        <location evidence="1 10">Secreted</location>
        <location evidence="1 10">Extracellular space</location>
        <location evidence="1 10">Extracellular matrix</location>
    </subcellularLocation>
</comment>
<evidence type="ECO:0000256" key="4">
    <source>
        <dbReference type="ARBA" id="ARBA00022525"/>
    </source>
</evidence>
<dbReference type="CDD" id="cd19337">
    <property type="entry name" value="Wnt_Wnt5"/>
    <property type="match status" value="1"/>
</dbReference>
<keyword evidence="12" id="KW-1185">Reference proteome</keyword>
<keyword evidence="11" id="KW-1133">Transmembrane helix</keyword>
<dbReference type="InterPro" id="IPR005817">
    <property type="entry name" value="Wnt"/>
</dbReference>
<dbReference type="PROSITE" id="PS00246">
    <property type="entry name" value="WNT1"/>
    <property type="match status" value="1"/>
</dbReference>
<evidence type="ECO:0000256" key="10">
    <source>
        <dbReference type="RuleBase" id="RU003500"/>
    </source>
</evidence>
<feature type="transmembrane region" description="Helical" evidence="11">
    <location>
        <begin position="12"/>
        <end position="33"/>
    </location>
</feature>
<dbReference type="GeneID" id="111108394"/>
<evidence type="ECO:0000256" key="11">
    <source>
        <dbReference type="SAM" id="Phobius"/>
    </source>
</evidence>
<comment type="similarity">
    <text evidence="2 10">Belongs to the Wnt family.</text>
</comment>
<dbReference type="PANTHER" id="PTHR12027:SF77">
    <property type="entry name" value="PROTEIN WNT-5"/>
    <property type="match status" value="1"/>
</dbReference>
<dbReference type="GO" id="GO:0045165">
    <property type="term" value="P:cell fate commitment"/>
    <property type="evidence" value="ECO:0007669"/>
    <property type="project" value="TreeGrafter"/>
</dbReference>
<dbReference type="GO" id="GO:0005109">
    <property type="term" value="F:frizzled binding"/>
    <property type="evidence" value="ECO:0007669"/>
    <property type="project" value="TreeGrafter"/>
</dbReference>
<dbReference type="OrthoDB" id="5945655at2759"/>
<evidence type="ECO:0000313" key="14">
    <source>
        <dbReference type="RefSeq" id="XP_022299952.1"/>
    </source>
</evidence>
<comment type="function">
    <text evidence="10">Ligand for members of the frizzled family of seven transmembrane receptors.</text>
</comment>
<dbReference type="Proteomes" id="UP000694844">
    <property type="component" value="Chromosome 8"/>
</dbReference>
<proteinExistence type="inferred from homology"/>
<evidence type="ECO:0000256" key="3">
    <source>
        <dbReference type="ARBA" id="ARBA00022473"/>
    </source>
</evidence>
<keyword evidence="5" id="KW-0272">Extracellular matrix</keyword>
<dbReference type="AlphaFoldDB" id="A0A8B8BAB5"/>
<evidence type="ECO:0000256" key="9">
    <source>
        <dbReference type="ARBA" id="ARBA00023288"/>
    </source>
</evidence>
<gene>
    <name evidence="13 14 15 16" type="primary">LOC111108394</name>
</gene>
<evidence type="ECO:0000313" key="13">
    <source>
        <dbReference type="RefSeq" id="XP_022299951.1"/>
    </source>
</evidence>
<dbReference type="PANTHER" id="PTHR12027">
    <property type="entry name" value="WNT RELATED"/>
    <property type="match status" value="1"/>
</dbReference>
<sequence length="371" mass="41839">MARKCAPWTLTVRTILGVLLYPLLVSSIGDIWWNLGVSSRLNVFRNPNLYLIGTQPMCTSLKGLSPGQVRLCQLFTDHMPSVGRGAQLGILECQHQFANRRWNCSTIEGDSSVFGPVLNVASREAAFTHAVSSAGVIHSVSRSCREGELSKCGCSKAGRPKDMARDWIWGGCGDNIEYGYRFAKYFVDTRERDKNHRRGSRELGRMLMNLHNNEAGLRAVYNYAMVACKCHGVSGSCSLRTCWQQLPAFRDVGMRLKERYDGAVEVKFNKRGTKLVRKNKKFNKPTGEDLMYFESSPDYCKANPETGSRGTVGRECNKMSSGMDGCNLLCCGRGYNTFKRKVVERCKCKFKWCCYVECQTCERIEDVYICK</sequence>
<evidence type="ECO:0000256" key="6">
    <source>
        <dbReference type="ARBA" id="ARBA00022687"/>
    </source>
</evidence>